<accession>A0A839XIY1</accession>
<evidence type="ECO:0000313" key="9">
    <source>
        <dbReference type="EMBL" id="MBB3663902.1"/>
    </source>
</evidence>
<evidence type="ECO:0000256" key="1">
    <source>
        <dbReference type="ARBA" id="ARBA00000718"/>
    </source>
</evidence>
<dbReference type="GO" id="GO:0004590">
    <property type="term" value="F:orotidine-5'-phosphate decarboxylase activity"/>
    <property type="evidence" value="ECO:0007669"/>
    <property type="project" value="InterPro"/>
</dbReference>
<dbReference type="InterPro" id="IPR001754">
    <property type="entry name" value="OMPdeCOase_dom"/>
</dbReference>
<reference evidence="9 10" key="1">
    <citation type="submission" date="2020-08" db="EMBL/GenBank/DDBJ databases">
        <title>Sequencing the genomes of 1000 actinobacteria strains.</title>
        <authorList>
            <person name="Klenk H.-P."/>
        </authorList>
    </citation>
    <scope>NUCLEOTIDE SEQUENCE [LARGE SCALE GENOMIC DNA]</scope>
    <source>
        <strain evidence="9 10">DSM 45267</strain>
    </source>
</reference>
<dbReference type="SMART" id="SM00934">
    <property type="entry name" value="OMPdecase"/>
    <property type="match status" value="1"/>
</dbReference>
<dbReference type="GO" id="GO:0019854">
    <property type="term" value="P:L-ascorbic acid catabolic process"/>
    <property type="evidence" value="ECO:0007669"/>
    <property type="project" value="TreeGrafter"/>
</dbReference>
<keyword evidence="7" id="KW-0812">Transmembrane</keyword>
<dbReference type="AlphaFoldDB" id="A0A839XIY1"/>
<keyword evidence="10" id="KW-1185">Reference proteome</keyword>
<dbReference type="RefSeq" id="WP_228726023.1">
    <property type="nucleotide sequence ID" value="NZ_JACIBS010000001.1"/>
</dbReference>
<organism evidence="9 10">
    <name type="scientific">Prauserella sediminis</name>
    <dbReference type="NCBI Taxonomy" id="577680"/>
    <lineage>
        <taxon>Bacteria</taxon>
        <taxon>Bacillati</taxon>
        <taxon>Actinomycetota</taxon>
        <taxon>Actinomycetes</taxon>
        <taxon>Pseudonocardiales</taxon>
        <taxon>Pseudonocardiaceae</taxon>
        <taxon>Prauserella</taxon>
        <taxon>Prauserella salsuginis group</taxon>
    </lineage>
</organism>
<evidence type="ECO:0000256" key="4">
    <source>
        <dbReference type="ARBA" id="ARBA00012890"/>
    </source>
</evidence>
<dbReference type="InterPro" id="IPR041710">
    <property type="entry name" value="HPS/KGPDC"/>
</dbReference>
<dbReference type="PANTHER" id="PTHR35039">
    <property type="entry name" value="3-KETO-L-GULONATE-6-PHOSPHATE DECARBOXYLASE SGBH-RELATED"/>
    <property type="match status" value="1"/>
</dbReference>
<evidence type="ECO:0000259" key="8">
    <source>
        <dbReference type="SMART" id="SM00934"/>
    </source>
</evidence>
<evidence type="ECO:0000256" key="7">
    <source>
        <dbReference type="SAM" id="Phobius"/>
    </source>
</evidence>
<dbReference type="FunFam" id="3.20.20.70:FF:000022">
    <property type="entry name" value="3-keto-L-gulonate-6-phosphate decarboxylase UlaD"/>
    <property type="match status" value="1"/>
</dbReference>
<keyword evidence="7" id="KW-1133">Transmembrane helix</keyword>
<dbReference type="InterPro" id="IPR017553">
    <property type="entry name" value="3-hexulose-6-phosphate_synth"/>
</dbReference>
<evidence type="ECO:0000256" key="2">
    <source>
        <dbReference type="ARBA" id="ARBA00005014"/>
    </source>
</evidence>
<comment type="caution">
    <text evidence="9">The sequence shown here is derived from an EMBL/GenBank/DDBJ whole genome shotgun (WGS) entry which is preliminary data.</text>
</comment>
<dbReference type="InterPro" id="IPR011060">
    <property type="entry name" value="RibuloseP-bd_barrel"/>
</dbReference>
<proteinExistence type="inferred from homology"/>
<evidence type="ECO:0000256" key="6">
    <source>
        <dbReference type="ARBA" id="ARBA00023277"/>
    </source>
</evidence>
<keyword evidence="5 9" id="KW-0456">Lyase</keyword>
<dbReference type="Gene3D" id="3.20.20.70">
    <property type="entry name" value="Aldolase class I"/>
    <property type="match status" value="1"/>
</dbReference>
<dbReference type="Pfam" id="PF00215">
    <property type="entry name" value="OMPdecase"/>
    <property type="match status" value="1"/>
</dbReference>
<comment type="similarity">
    <text evidence="3">Belongs to the HPS/KGPDC family. HPS subfamily.</text>
</comment>
<dbReference type="CDD" id="cd04726">
    <property type="entry name" value="KGPDC_HPS"/>
    <property type="match status" value="1"/>
</dbReference>
<sequence>MVVSVSWAWLLVVCIGGLGFFMCWLLLFFGVVGDCWRVRFLCFFGEEFVVRLQVALDVVDLPSALTLAYQVSEHVDILELGTPLVKSAGIGAVSAVKAAHPDKLVFADLKTADAGELEAGLAFEAGADLVTVMGTADDDTVRGAVAAGLKYGKSVVADMITVVQGRVDRIREVAKMGVSFVEIHAGLDEQARPGYSIETLLADGREAGVPFSIAGGVGPDTIGSVREAGATVAVAGGAIYNAPDPGAAARELRKRANA</sequence>
<name>A0A839XIY1_9PSEU</name>
<dbReference type="SUPFAM" id="SSF51366">
    <property type="entry name" value="Ribulose-phoshate binding barrel"/>
    <property type="match status" value="1"/>
</dbReference>
<feature type="domain" description="Orotidine 5'-phosphate decarboxylase" evidence="8">
    <location>
        <begin position="51"/>
        <end position="252"/>
    </location>
</feature>
<dbReference type="NCBIfam" id="TIGR03128">
    <property type="entry name" value="RuMP_HxlA"/>
    <property type="match status" value="1"/>
</dbReference>
<dbReference type="PANTHER" id="PTHR35039:SF3">
    <property type="entry name" value="3-KETO-L-GULONATE-6-PHOSPHATE DECARBOXYLASE SGBH-RELATED"/>
    <property type="match status" value="1"/>
</dbReference>
<comment type="pathway">
    <text evidence="2">One-carbon metabolism; formaldehyde assimilation via RuMP pathway; D-fructose 6-phosphate from D-ribulose 5-phosphate and formaldehyde: step 1/2.</text>
</comment>
<comment type="catalytic activity">
    <reaction evidence="1">
        <text>D-ribulose 5-phosphate + formaldehyde = D-arabino-hex-3-ulose 6-phosphate</text>
        <dbReference type="Rhea" id="RHEA:25201"/>
        <dbReference type="ChEBI" id="CHEBI:16842"/>
        <dbReference type="ChEBI" id="CHEBI:58121"/>
        <dbReference type="ChEBI" id="CHEBI:58542"/>
        <dbReference type="EC" id="4.1.2.43"/>
    </reaction>
</comment>
<keyword evidence="6" id="KW-0119">Carbohydrate metabolism</keyword>
<dbReference type="GO" id="GO:0043801">
    <property type="term" value="F:hexulose-6-phosphate synthase activity"/>
    <property type="evidence" value="ECO:0007669"/>
    <property type="project" value="UniProtKB-EC"/>
</dbReference>
<dbReference type="EC" id="4.1.2.43" evidence="4"/>
<keyword evidence="7" id="KW-0472">Membrane</keyword>
<dbReference type="InterPro" id="IPR013785">
    <property type="entry name" value="Aldolase_TIM"/>
</dbReference>
<evidence type="ECO:0000256" key="3">
    <source>
        <dbReference type="ARBA" id="ARBA00006350"/>
    </source>
</evidence>
<protein>
    <recommendedName>
        <fullName evidence="4">3-hexulose-6-phosphate synthase</fullName>
        <ecNumber evidence="4">4.1.2.43</ecNumber>
    </recommendedName>
</protein>
<dbReference type="EMBL" id="JACIBS010000001">
    <property type="protein sequence ID" value="MBB3663902.1"/>
    <property type="molecule type" value="Genomic_DNA"/>
</dbReference>
<dbReference type="Proteomes" id="UP000564573">
    <property type="component" value="Unassembled WGS sequence"/>
</dbReference>
<evidence type="ECO:0000313" key="10">
    <source>
        <dbReference type="Proteomes" id="UP000564573"/>
    </source>
</evidence>
<evidence type="ECO:0000256" key="5">
    <source>
        <dbReference type="ARBA" id="ARBA00023239"/>
    </source>
</evidence>
<dbReference type="GO" id="GO:0006207">
    <property type="term" value="P:'de novo' pyrimidine nucleobase biosynthetic process"/>
    <property type="evidence" value="ECO:0007669"/>
    <property type="project" value="InterPro"/>
</dbReference>
<gene>
    <name evidence="9" type="ORF">FB384_002806</name>
</gene>
<dbReference type="GO" id="GO:0033982">
    <property type="term" value="F:3-dehydro-L-gulonate-6-phosphate decarboxylase activity"/>
    <property type="evidence" value="ECO:0007669"/>
    <property type="project" value="TreeGrafter"/>
</dbReference>
<feature type="transmembrane region" description="Helical" evidence="7">
    <location>
        <begin position="6"/>
        <end position="29"/>
    </location>
</feature>